<feature type="transmembrane region" description="Helical" evidence="1">
    <location>
        <begin position="169"/>
        <end position="188"/>
    </location>
</feature>
<feature type="transmembrane region" description="Helical" evidence="1">
    <location>
        <begin position="147"/>
        <end position="163"/>
    </location>
</feature>
<feature type="transmembrane region" description="Helical" evidence="1">
    <location>
        <begin position="65"/>
        <end position="84"/>
    </location>
</feature>
<name>A0A1A8Z4L2_9ACTN</name>
<feature type="transmembrane region" description="Helical" evidence="1">
    <location>
        <begin position="38"/>
        <end position="58"/>
    </location>
</feature>
<dbReference type="PATRIC" id="fig|299146.4.peg.485"/>
<keyword evidence="1" id="KW-0812">Transmembrane</keyword>
<protein>
    <recommendedName>
        <fullName evidence="4">DUF4386 family protein</fullName>
    </recommendedName>
</protein>
<organism evidence="2 3">
    <name type="scientific">Micromonospora narathiwatensis</name>
    <dbReference type="NCBI Taxonomy" id="299146"/>
    <lineage>
        <taxon>Bacteria</taxon>
        <taxon>Bacillati</taxon>
        <taxon>Actinomycetota</taxon>
        <taxon>Actinomycetes</taxon>
        <taxon>Micromonosporales</taxon>
        <taxon>Micromonosporaceae</taxon>
        <taxon>Micromonospora</taxon>
    </lineage>
</organism>
<evidence type="ECO:0000256" key="1">
    <source>
        <dbReference type="SAM" id="Phobius"/>
    </source>
</evidence>
<keyword evidence="1" id="KW-0472">Membrane</keyword>
<reference evidence="2 3" key="1">
    <citation type="submission" date="2016-06" db="EMBL/GenBank/DDBJ databases">
        <authorList>
            <person name="Kjaerup R.B."/>
            <person name="Dalgaard T.S."/>
            <person name="Juul-Madsen H.R."/>
        </authorList>
    </citation>
    <scope>NUCLEOTIDE SEQUENCE [LARGE SCALE GENOMIC DNA]</scope>
    <source>
        <strain evidence="2 3">DSM 45248</strain>
    </source>
</reference>
<evidence type="ECO:0000313" key="2">
    <source>
        <dbReference type="EMBL" id="SBT38742.1"/>
    </source>
</evidence>
<proteinExistence type="predicted"/>
<feature type="transmembrane region" description="Helical" evidence="1">
    <location>
        <begin position="118"/>
        <end position="140"/>
    </location>
</feature>
<sequence>MLFMGVQYVLLPVDGGVSFEKSVAAFAAHQDRMDLLEWLQVPFLVLLVPATYAVVWAARRAAPRLTTAGALVALTGLLAGFGILGGTPRLENVTVSEGLDVATMARVATAIEEHPTTLLGGLLFILGITIGLLLLGIALWRSRVAPAWMGIALAAGGFTHPFMPGHVAAGIGLIVAAVGFAGASVALLRTRNDDFDLPPVVPARPS</sequence>
<evidence type="ECO:0008006" key="4">
    <source>
        <dbReference type="Google" id="ProtNLM"/>
    </source>
</evidence>
<dbReference type="EMBL" id="LT594324">
    <property type="protein sequence ID" value="SBT38742.1"/>
    <property type="molecule type" value="Genomic_DNA"/>
</dbReference>
<gene>
    <name evidence="2" type="ORF">GA0070621_0485</name>
</gene>
<keyword evidence="3" id="KW-1185">Reference proteome</keyword>
<evidence type="ECO:0000313" key="3">
    <source>
        <dbReference type="Proteomes" id="UP000198765"/>
    </source>
</evidence>
<dbReference type="Proteomes" id="UP000198765">
    <property type="component" value="Chromosome I"/>
</dbReference>
<accession>A0A1A8Z4L2</accession>
<dbReference type="AlphaFoldDB" id="A0A1A8Z4L2"/>
<keyword evidence="1" id="KW-1133">Transmembrane helix</keyword>